<sequence>MTIDKQISSEVAANRSPEYDISPLIVNRWSPRSFQERSVSDQDLYAVMEAARWAPSASNEQPWRFVVAKTSAQKEQFHTFVNEGNLIWCKHAPILILAIAKTTNAKEAPNRWHAFDTGTAWGFLALEAARRGLITHAMGGFDVDKARSTLSIPEIYAPQALIALGYRAEAELLPEQLRERERPSTRKPLEEIIIEGSFN</sequence>
<dbReference type="Gene3D" id="3.40.109.10">
    <property type="entry name" value="NADH Oxidase"/>
    <property type="match status" value="1"/>
</dbReference>
<evidence type="ECO:0000256" key="1">
    <source>
        <dbReference type="ARBA" id="ARBA00007118"/>
    </source>
</evidence>
<dbReference type="GO" id="GO:0016491">
    <property type="term" value="F:oxidoreductase activity"/>
    <property type="evidence" value="ECO:0007669"/>
    <property type="project" value="UniProtKB-KW"/>
</dbReference>
<protein>
    <submittedName>
        <fullName evidence="4">Nitroreductase</fullName>
    </submittedName>
</protein>
<gene>
    <name evidence="4" type="ORF">GCM10010916_03950</name>
</gene>
<evidence type="ECO:0000313" key="5">
    <source>
        <dbReference type="Proteomes" id="UP000644756"/>
    </source>
</evidence>
<evidence type="ECO:0000256" key="2">
    <source>
        <dbReference type="ARBA" id="ARBA00023002"/>
    </source>
</evidence>
<dbReference type="SUPFAM" id="SSF55469">
    <property type="entry name" value="FMN-dependent nitroreductase-like"/>
    <property type="match status" value="1"/>
</dbReference>
<keyword evidence="2" id="KW-0560">Oxidoreductase</keyword>
<evidence type="ECO:0000313" key="4">
    <source>
        <dbReference type="EMBL" id="GGF89837.1"/>
    </source>
</evidence>
<dbReference type="Proteomes" id="UP000644756">
    <property type="component" value="Unassembled WGS sequence"/>
</dbReference>
<feature type="domain" description="Nitroreductase" evidence="3">
    <location>
        <begin position="88"/>
        <end position="166"/>
    </location>
</feature>
<dbReference type="InterPro" id="IPR029479">
    <property type="entry name" value="Nitroreductase"/>
</dbReference>
<reference evidence="4" key="1">
    <citation type="journal article" date="2014" name="Int. J. Syst. Evol. Microbiol.">
        <title>Complete genome sequence of Corynebacterium casei LMG S-19264T (=DSM 44701T), isolated from a smear-ripened cheese.</title>
        <authorList>
            <consortium name="US DOE Joint Genome Institute (JGI-PGF)"/>
            <person name="Walter F."/>
            <person name="Albersmeier A."/>
            <person name="Kalinowski J."/>
            <person name="Ruckert C."/>
        </authorList>
    </citation>
    <scope>NUCLEOTIDE SEQUENCE</scope>
    <source>
        <strain evidence="4">CGMCC 1.12987</strain>
    </source>
</reference>
<dbReference type="Pfam" id="PF00881">
    <property type="entry name" value="Nitroreductase"/>
    <property type="match status" value="2"/>
</dbReference>
<dbReference type="RefSeq" id="WP_188528494.1">
    <property type="nucleotide sequence ID" value="NZ_BMGR01000001.1"/>
</dbReference>
<proteinExistence type="inferred from homology"/>
<organism evidence="4 5">
    <name type="scientific">Paenibacillus abyssi</name>
    <dbReference type="NCBI Taxonomy" id="1340531"/>
    <lineage>
        <taxon>Bacteria</taxon>
        <taxon>Bacillati</taxon>
        <taxon>Bacillota</taxon>
        <taxon>Bacilli</taxon>
        <taxon>Bacillales</taxon>
        <taxon>Paenibacillaceae</taxon>
        <taxon>Paenibacillus</taxon>
    </lineage>
</organism>
<accession>A0A917CJP6</accession>
<keyword evidence="5" id="KW-1185">Reference proteome</keyword>
<name>A0A917CJP6_9BACL</name>
<dbReference type="AlphaFoldDB" id="A0A917CJP6"/>
<dbReference type="CDD" id="cd02138">
    <property type="entry name" value="TdsD-like"/>
    <property type="match status" value="1"/>
</dbReference>
<evidence type="ECO:0000259" key="3">
    <source>
        <dbReference type="Pfam" id="PF00881"/>
    </source>
</evidence>
<comment type="caution">
    <text evidence="4">The sequence shown here is derived from an EMBL/GenBank/DDBJ whole genome shotgun (WGS) entry which is preliminary data.</text>
</comment>
<dbReference type="PANTHER" id="PTHR43673:SF10">
    <property type="entry name" value="NADH DEHYDROGENASE_NAD(P)H NITROREDUCTASE XCC3605-RELATED"/>
    <property type="match status" value="1"/>
</dbReference>
<comment type="similarity">
    <text evidence="1">Belongs to the nitroreductase family.</text>
</comment>
<feature type="domain" description="Nitroreductase" evidence="3">
    <location>
        <begin position="25"/>
        <end position="83"/>
    </location>
</feature>
<dbReference type="PANTHER" id="PTHR43673">
    <property type="entry name" value="NAD(P)H NITROREDUCTASE YDGI-RELATED"/>
    <property type="match status" value="1"/>
</dbReference>
<dbReference type="EMBL" id="BMGR01000001">
    <property type="protein sequence ID" value="GGF89837.1"/>
    <property type="molecule type" value="Genomic_DNA"/>
</dbReference>
<dbReference type="InterPro" id="IPR000415">
    <property type="entry name" value="Nitroreductase-like"/>
</dbReference>
<reference evidence="4" key="2">
    <citation type="submission" date="2020-09" db="EMBL/GenBank/DDBJ databases">
        <authorList>
            <person name="Sun Q."/>
            <person name="Zhou Y."/>
        </authorList>
    </citation>
    <scope>NUCLEOTIDE SEQUENCE</scope>
    <source>
        <strain evidence="4">CGMCC 1.12987</strain>
    </source>
</reference>